<evidence type="ECO:0000313" key="3">
    <source>
        <dbReference type="EMBL" id="VFJ57802.1"/>
    </source>
</evidence>
<accession>A0A450SU04</accession>
<dbReference type="EMBL" id="CAADFL010000197">
    <property type="protein sequence ID" value="VFK11603.1"/>
    <property type="molecule type" value="Genomic_DNA"/>
</dbReference>
<evidence type="ECO:0000313" key="2">
    <source>
        <dbReference type="EMBL" id="VFJ57516.1"/>
    </source>
</evidence>
<evidence type="ECO:0000256" key="1">
    <source>
        <dbReference type="SAM" id="Phobius"/>
    </source>
</evidence>
<protein>
    <submittedName>
        <fullName evidence="2">Pentapeptide repeat-containing protein</fullName>
    </submittedName>
</protein>
<keyword evidence="1" id="KW-1133">Transmembrane helix</keyword>
<dbReference type="PANTHER" id="PTHR14136">
    <property type="entry name" value="BTB_POZ DOMAIN-CONTAINING PROTEIN KCTD9"/>
    <property type="match status" value="1"/>
</dbReference>
<dbReference type="InterPro" id="IPR001646">
    <property type="entry name" value="5peptide_repeat"/>
</dbReference>
<dbReference type="AlphaFoldDB" id="A0A450SU04"/>
<dbReference type="InterPro" id="IPR051082">
    <property type="entry name" value="Pentapeptide-BTB/POZ_domain"/>
</dbReference>
<evidence type="ECO:0000313" key="4">
    <source>
        <dbReference type="EMBL" id="VFK11603.1"/>
    </source>
</evidence>
<sequence>MNRSTRIIKKSLLWKLHLLTMKTLRGLYLVFWVLYNYSGIKYIVELAQFKRTNDADYEKPPALALWVIGIYTALYGIASNNYEAALDRAENRMSAVATQLSTSDEQAFKNLIAQIPRIQEIETPVEPSLLWPFEGNFVLASFFVKEQNPEIVGWTQETIEAWKDTLSGVDLGEVDLFWARLSGADLSNAVLVWADLSEAMLRRANLSGAKLWKTDLSGAELEKANLSEAEFLRADLSGADLSSANFSGAHLQGADFSGAYLEGANLSGARLGGVYGDIRGWKDINSIWNANIFGVRDPPKGFREWALENGAVEMEPAGWTAFRSECEGGSLE</sequence>
<dbReference type="EMBL" id="CAADEZ010000201">
    <property type="protein sequence ID" value="VFJ57802.1"/>
    <property type="molecule type" value="Genomic_DNA"/>
</dbReference>
<dbReference type="EMBL" id="CAADFA010000201">
    <property type="protein sequence ID" value="VFJ57516.1"/>
    <property type="molecule type" value="Genomic_DNA"/>
</dbReference>
<feature type="transmembrane region" description="Helical" evidence="1">
    <location>
        <begin position="63"/>
        <end position="82"/>
    </location>
</feature>
<dbReference type="Pfam" id="PF00805">
    <property type="entry name" value="Pentapeptide"/>
    <property type="match status" value="1"/>
</dbReference>
<reference evidence="2" key="1">
    <citation type="submission" date="2019-02" db="EMBL/GenBank/DDBJ databases">
        <authorList>
            <person name="Gruber-Vodicka R. H."/>
            <person name="Seah K. B. B."/>
        </authorList>
    </citation>
    <scope>NUCLEOTIDE SEQUENCE</scope>
    <source>
        <strain evidence="3">BECK_BZ163</strain>
        <strain evidence="4">BECK_BZ164</strain>
        <strain evidence="2">BECK_BZ165</strain>
    </source>
</reference>
<dbReference type="Gene3D" id="2.160.20.80">
    <property type="entry name" value="E3 ubiquitin-protein ligase SopA"/>
    <property type="match status" value="1"/>
</dbReference>
<name>A0A450SU04_9GAMM</name>
<dbReference type="PANTHER" id="PTHR14136:SF17">
    <property type="entry name" value="BTB_POZ DOMAIN-CONTAINING PROTEIN KCTD9"/>
    <property type="match status" value="1"/>
</dbReference>
<organism evidence="2">
    <name type="scientific">Candidatus Kentrum sp. FM</name>
    <dbReference type="NCBI Taxonomy" id="2126340"/>
    <lineage>
        <taxon>Bacteria</taxon>
        <taxon>Pseudomonadati</taxon>
        <taxon>Pseudomonadota</taxon>
        <taxon>Gammaproteobacteria</taxon>
        <taxon>Candidatus Kentrum</taxon>
    </lineage>
</organism>
<keyword evidence="1" id="KW-0472">Membrane</keyword>
<keyword evidence="1" id="KW-0812">Transmembrane</keyword>
<proteinExistence type="predicted"/>
<dbReference type="SUPFAM" id="SSF141571">
    <property type="entry name" value="Pentapeptide repeat-like"/>
    <property type="match status" value="1"/>
</dbReference>
<gene>
    <name evidence="3" type="ORF">BECKFM1743A_GA0114220_102013</name>
    <name evidence="4" type="ORF">BECKFM1743B_GA0114221_101973</name>
    <name evidence="2" type="ORF">BECKFM1743C_GA0114222_102013</name>
</gene>